<name>A0ABX2E555_9FLAO</name>
<feature type="signal peptide" evidence="1">
    <location>
        <begin position="1"/>
        <end position="22"/>
    </location>
</feature>
<dbReference type="RefSeq" id="WP_173300844.1">
    <property type="nucleotide sequence ID" value="NZ_JABRWQ010000003.1"/>
</dbReference>
<comment type="caution">
    <text evidence="2">The sequence shown here is derived from an EMBL/GenBank/DDBJ whole genome shotgun (WGS) entry which is preliminary data.</text>
</comment>
<dbReference type="EMBL" id="JABRWQ010000003">
    <property type="protein sequence ID" value="NRD23212.1"/>
    <property type="molecule type" value="Genomic_DNA"/>
</dbReference>
<keyword evidence="3" id="KW-1185">Reference proteome</keyword>
<reference evidence="2 3" key="1">
    <citation type="journal article" date="2015" name="Int. J. Syst. Evol. Microbiol.">
        <title>Winogradskyella litoriviva sp. nov., isolated from coastal seawater.</title>
        <authorList>
            <person name="Nedashkovskaya O.I."/>
            <person name="Kukhlevskiy A.D."/>
            <person name="Zhukova N.V."/>
            <person name="Kim S.J."/>
            <person name="Rhee S.K."/>
            <person name="Mikhailov V.V."/>
        </authorList>
    </citation>
    <scope>NUCLEOTIDE SEQUENCE [LARGE SCALE GENOMIC DNA]</scope>
    <source>
        <strain evidence="2 3">KMM6491</strain>
    </source>
</reference>
<evidence type="ECO:0000313" key="2">
    <source>
        <dbReference type="EMBL" id="NRD23212.1"/>
    </source>
</evidence>
<accession>A0ABX2E555</accession>
<evidence type="ECO:0000256" key="1">
    <source>
        <dbReference type="SAM" id="SignalP"/>
    </source>
</evidence>
<keyword evidence="1" id="KW-0732">Signal</keyword>
<dbReference type="Proteomes" id="UP000805085">
    <property type="component" value="Unassembled WGS sequence"/>
</dbReference>
<dbReference type="PROSITE" id="PS51257">
    <property type="entry name" value="PROKAR_LIPOPROTEIN"/>
    <property type="match status" value="1"/>
</dbReference>
<feature type="chain" id="PRO_5047269124" evidence="1">
    <location>
        <begin position="23"/>
        <end position="178"/>
    </location>
</feature>
<protein>
    <submittedName>
        <fullName evidence="2">Uncharacterized protein</fullName>
    </submittedName>
</protein>
<proteinExistence type="predicted"/>
<sequence length="178" mass="19318">MKITTKISALLLLFLTTFSCDDLDELTEFDITDDFSTTINISVTEDSEGQPQSISQSSTLDITTNEEIEDNLDLIQDISVNELTYEITNYSGVDDAILSNASLTFGSSSISISNINLQQSDIDNTVYTINDTSIINAVASNLENNSMINMSVSGTVSATPVVFDVLIYAEITTTIDVL</sequence>
<evidence type="ECO:0000313" key="3">
    <source>
        <dbReference type="Proteomes" id="UP000805085"/>
    </source>
</evidence>
<gene>
    <name evidence="2" type="ORF">HNV10_08165</name>
</gene>
<organism evidence="2 3">
    <name type="scientific">Winogradskyella litoriviva</name>
    <dbReference type="NCBI Taxonomy" id="1220182"/>
    <lineage>
        <taxon>Bacteria</taxon>
        <taxon>Pseudomonadati</taxon>
        <taxon>Bacteroidota</taxon>
        <taxon>Flavobacteriia</taxon>
        <taxon>Flavobacteriales</taxon>
        <taxon>Flavobacteriaceae</taxon>
        <taxon>Winogradskyella</taxon>
    </lineage>
</organism>